<name>A0A0C2CNH2_9BILA</name>
<evidence type="ECO:0000313" key="1">
    <source>
        <dbReference type="EMBL" id="KIH51302.1"/>
    </source>
</evidence>
<dbReference type="EMBL" id="KN747009">
    <property type="protein sequence ID" value="KIH51302.1"/>
    <property type="molecule type" value="Genomic_DNA"/>
</dbReference>
<reference evidence="1 2" key="1">
    <citation type="submission" date="2013-12" db="EMBL/GenBank/DDBJ databases">
        <title>Draft genome of the parsitic nematode Ancylostoma duodenale.</title>
        <authorList>
            <person name="Mitreva M."/>
        </authorList>
    </citation>
    <scope>NUCLEOTIDE SEQUENCE [LARGE SCALE GENOMIC DNA]</scope>
    <source>
        <strain evidence="1 2">Zhejiang</strain>
    </source>
</reference>
<dbReference type="Proteomes" id="UP000054047">
    <property type="component" value="Unassembled WGS sequence"/>
</dbReference>
<organism evidence="1 2">
    <name type="scientific">Ancylostoma duodenale</name>
    <dbReference type="NCBI Taxonomy" id="51022"/>
    <lineage>
        <taxon>Eukaryota</taxon>
        <taxon>Metazoa</taxon>
        <taxon>Ecdysozoa</taxon>
        <taxon>Nematoda</taxon>
        <taxon>Chromadorea</taxon>
        <taxon>Rhabditida</taxon>
        <taxon>Rhabditina</taxon>
        <taxon>Rhabditomorpha</taxon>
        <taxon>Strongyloidea</taxon>
        <taxon>Ancylostomatidae</taxon>
        <taxon>Ancylostomatinae</taxon>
        <taxon>Ancylostoma</taxon>
    </lineage>
</organism>
<protein>
    <submittedName>
        <fullName evidence="1">Uncharacterized protein</fullName>
    </submittedName>
</protein>
<dbReference type="AlphaFoldDB" id="A0A0C2CNH2"/>
<sequence length="52" mass="5974">MLKCFHCMQVHFYSSPSVQTDTKRNGECATFYGNKSHLLKNLYVIGFNTIEA</sequence>
<evidence type="ECO:0000313" key="2">
    <source>
        <dbReference type="Proteomes" id="UP000054047"/>
    </source>
</evidence>
<keyword evidence="2" id="KW-1185">Reference proteome</keyword>
<proteinExistence type="predicted"/>
<accession>A0A0C2CNH2</accession>
<gene>
    <name evidence="1" type="ORF">ANCDUO_18615</name>
</gene>